<dbReference type="Proteomes" id="UP000003598">
    <property type="component" value="Unassembled WGS sequence"/>
</dbReference>
<organism evidence="1 2">
    <name type="scientific">Paraprevotella clara YIT 11840</name>
    <dbReference type="NCBI Taxonomy" id="762968"/>
    <lineage>
        <taxon>Bacteria</taxon>
        <taxon>Pseudomonadati</taxon>
        <taxon>Bacteroidota</taxon>
        <taxon>Bacteroidia</taxon>
        <taxon>Bacteroidales</taxon>
        <taxon>Prevotellaceae</taxon>
        <taxon>Paraprevotella</taxon>
    </lineage>
</organism>
<dbReference type="EMBL" id="AFFY01000028">
    <property type="protein sequence ID" value="EHG99956.1"/>
    <property type="molecule type" value="Genomic_DNA"/>
</dbReference>
<name>G5SS56_9BACT</name>
<keyword evidence="2" id="KW-1185">Reference proteome</keyword>
<sequence>MRQATEIINTISFLFIMNNIKNHALLTPSAWRGERETVRVVFPVE</sequence>
<gene>
    <name evidence="1" type="ORF">HMPREF9441_02205</name>
</gene>
<dbReference type="AlphaFoldDB" id="G5SS56"/>
<protein>
    <submittedName>
        <fullName evidence="1">Uncharacterized protein</fullName>
    </submittedName>
</protein>
<proteinExistence type="predicted"/>
<accession>G5SS56</accession>
<comment type="caution">
    <text evidence="1">The sequence shown here is derived from an EMBL/GenBank/DDBJ whole genome shotgun (WGS) entry which is preliminary data.</text>
</comment>
<reference evidence="1 2" key="1">
    <citation type="submission" date="2011-03" db="EMBL/GenBank/DDBJ databases">
        <authorList>
            <person name="Weinstock G."/>
            <person name="Sodergren E."/>
            <person name="Clifton S."/>
            <person name="Fulton L."/>
            <person name="Fulton B."/>
            <person name="Courtney L."/>
            <person name="Fronick C."/>
            <person name="Harrison M."/>
            <person name="Strong C."/>
            <person name="Farmer C."/>
            <person name="Delahaunty K."/>
            <person name="Markovic C."/>
            <person name="Hall O."/>
            <person name="Minx P."/>
            <person name="Tomlinson C."/>
            <person name="Mitreva M."/>
            <person name="Hou S."/>
            <person name="Chen J."/>
            <person name="Wollam A."/>
            <person name="Pepin K.H."/>
            <person name="Johnson M."/>
            <person name="Bhonagiri V."/>
            <person name="Zhang X."/>
            <person name="Suruliraj S."/>
            <person name="Warren W."/>
            <person name="Chinwalla A."/>
            <person name="Mardis E.R."/>
            <person name="Wilson R.K."/>
        </authorList>
    </citation>
    <scope>NUCLEOTIDE SEQUENCE [LARGE SCALE GENOMIC DNA]</scope>
    <source>
        <strain evidence="1 2">YIT 11840</strain>
    </source>
</reference>
<evidence type="ECO:0000313" key="2">
    <source>
        <dbReference type="Proteomes" id="UP000003598"/>
    </source>
</evidence>
<dbReference type="HOGENOM" id="CLU_3203006_0_0_10"/>
<evidence type="ECO:0000313" key="1">
    <source>
        <dbReference type="EMBL" id="EHG99956.1"/>
    </source>
</evidence>
<dbReference type="PATRIC" id="fig|762968.3.peg.1965"/>